<dbReference type="CDD" id="cd18870">
    <property type="entry name" value="NUDIX_AcylCoAdiphos_Nudt19"/>
    <property type="match status" value="1"/>
</dbReference>
<name>A0A2M9FVY7_9PROT</name>
<evidence type="ECO:0000256" key="6">
    <source>
        <dbReference type="ARBA" id="ARBA00023211"/>
    </source>
</evidence>
<keyword evidence="3" id="KW-0479">Metal-binding</keyword>
<reference evidence="9 10" key="1">
    <citation type="submission" date="2017-11" db="EMBL/GenBank/DDBJ databases">
        <title>Draft genome sequence of Rhizobiales bacterium SY3-13.</title>
        <authorList>
            <person name="Sun C."/>
        </authorList>
    </citation>
    <scope>NUCLEOTIDE SEQUENCE [LARGE SCALE GENOMIC DNA]</scope>
    <source>
        <strain evidence="9 10">SY3-13</strain>
    </source>
</reference>
<sequence>MPTGQHRLQRSFSPRCLQGREHQTMAEPPKDHNDKNLRKPGTKALRPRDAATLVLYRKAGRKIEVVMGERHGKHSFMPNNWVFPGGGVERTDWRVRGANDLQPHVAAHLGKAATAARVRALAAAAIRETFEETGLILGKPDPEPEKSVPRNWRDFFATGHAPDFEALEYVYRAITPPYRPRRFNARFFMADADRLANEVIESSGELLDIHWVTIEKALTLPIPRITGVVLRTIEDNLENPPPRSGEHKVPLFRYLHGKHLDLEE</sequence>
<organism evidence="9 10">
    <name type="scientific">Minwuia thermotolerans</name>
    <dbReference type="NCBI Taxonomy" id="2056226"/>
    <lineage>
        <taxon>Bacteria</taxon>
        <taxon>Pseudomonadati</taxon>
        <taxon>Pseudomonadota</taxon>
        <taxon>Alphaproteobacteria</taxon>
        <taxon>Minwuiales</taxon>
        <taxon>Minwuiaceae</taxon>
        <taxon>Minwuia</taxon>
    </lineage>
</organism>
<evidence type="ECO:0000313" key="9">
    <source>
        <dbReference type="EMBL" id="PJK27603.1"/>
    </source>
</evidence>
<proteinExistence type="predicted"/>
<dbReference type="InterPro" id="IPR015797">
    <property type="entry name" value="NUDIX_hydrolase-like_dom_sf"/>
</dbReference>
<dbReference type="EMBL" id="PHIG01000063">
    <property type="protein sequence ID" value="PJK27603.1"/>
    <property type="molecule type" value="Genomic_DNA"/>
</dbReference>
<feature type="domain" description="Nudix hydrolase" evidence="8">
    <location>
        <begin position="46"/>
        <end position="234"/>
    </location>
</feature>
<dbReference type="PROSITE" id="PS51462">
    <property type="entry name" value="NUDIX"/>
    <property type="match status" value="1"/>
</dbReference>
<keyword evidence="4 9" id="KW-0378">Hydrolase</keyword>
<dbReference type="PANTHER" id="PTHR12318:SF0">
    <property type="entry name" value="ACYL-COENZYME A DIPHOSPHATASE NUDT19"/>
    <property type="match status" value="1"/>
</dbReference>
<dbReference type="Proteomes" id="UP000229498">
    <property type="component" value="Unassembled WGS sequence"/>
</dbReference>
<dbReference type="OrthoDB" id="9805905at2"/>
<keyword evidence="10" id="KW-1185">Reference proteome</keyword>
<dbReference type="SUPFAM" id="SSF55811">
    <property type="entry name" value="Nudix"/>
    <property type="match status" value="1"/>
</dbReference>
<gene>
    <name evidence="9" type="ORF">CVT23_22085</name>
</gene>
<evidence type="ECO:0000256" key="2">
    <source>
        <dbReference type="ARBA" id="ARBA00001946"/>
    </source>
</evidence>
<dbReference type="InterPro" id="IPR000086">
    <property type="entry name" value="NUDIX_hydrolase_dom"/>
</dbReference>
<accession>A0A2M9FVY7</accession>
<evidence type="ECO:0000256" key="5">
    <source>
        <dbReference type="ARBA" id="ARBA00022842"/>
    </source>
</evidence>
<keyword evidence="6" id="KW-0464">Manganese</keyword>
<protein>
    <submittedName>
        <fullName evidence="9">NUDIX hydrolase</fullName>
    </submittedName>
</protein>
<evidence type="ECO:0000256" key="7">
    <source>
        <dbReference type="SAM" id="MobiDB-lite"/>
    </source>
</evidence>
<dbReference type="GO" id="GO:0016818">
    <property type="term" value="F:hydrolase activity, acting on acid anhydrides, in phosphorus-containing anhydrides"/>
    <property type="evidence" value="ECO:0007669"/>
    <property type="project" value="InterPro"/>
</dbReference>
<comment type="cofactor">
    <cofactor evidence="2">
        <name>Mg(2+)</name>
        <dbReference type="ChEBI" id="CHEBI:18420"/>
    </cofactor>
</comment>
<evidence type="ECO:0000256" key="1">
    <source>
        <dbReference type="ARBA" id="ARBA00001936"/>
    </source>
</evidence>
<dbReference type="Gene3D" id="3.90.79.10">
    <property type="entry name" value="Nucleoside Triphosphate Pyrophosphohydrolase"/>
    <property type="match status" value="1"/>
</dbReference>
<evidence type="ECO:0000256" key="4">
    <source>
        <dbReference type="ARBA" id="ARBA00022801"/>
    </source>
</evidence>
<evidence type="ECO:0000256" key="3">
    <source>
        <dbReference type="ARBA" id="ARBA00022723"/>
    </source>
</evidence>
<evidence type="ECO:0000259" key="8">
    <source>
        <dbReference type="PROSITE" id="PS51462"/>
    </source>
</evidence>
<feature type="region of interest" description="Disordered" evidence="7">
    <location>
        <begin position="1"/>
        <end position="46"/>
    </location>
</feature>
<dbReference type="PANTHER" id="PTHR12318">
    <property type="entry name" value="TESTOSTERONE-REGULATED PROTEIN RP2"/>
    <property type="match status" value="1"/>
</dbReference>
<feature type="compositionally biased region" description="Basic and acidic residues" evidence="7">
    <location>
        <begin position="18"/>
        <end position="37"/>
    </location>
</feature>
<keyword evidence="5" id="KW-0460">Magnesium</keyword>
<dbReference type="GO" id="GO:0046872">
    <property type="term" value="F:metal ion binding"/>
    <property type="evidence" value="ECO:0007669"/>
    <property type="project" value="UniProtKB-KW"/>
</dbReference>
<comment type="caution">
    <text evidence="9">The sequence shown here is derived from an EMBL/GenBank/DDBJ whole genome shotgun (WGS) entry which is preliminary data.</text>
</comment>
<evidence type="ECO:0000313" key="10">
    <source>
        <dbReference type="Proteomes" id="UP000229498"/>
    </source>
</evidence>
<dbReference type="AlphaFoldDB" id="A0A2M9FVY7"/>
<comment type="cofactor">
    <cofactor evidence="1">
        <name>Mn(2+)</name>
        <dbReference type="ChEBI" id="CHEBI:29035"/>
    </cofactor>
</comment>
<dbReference type="InterPro" id="IPR039121">
    <property type="entry name" value="NUDT19"/>
</dbReference>